<dbReference type="Proteomes" id="UP000192917">
    <property type="component" value="Unassembled WGS sequence"/>
</dbReference>
<dbReference type="InterPro" id="IPR020476">
    <property type="entry name" value="Nudix_hydrolase"/>
</dbReference>
<accession>A0A1Y6BEU8</accession>
<evidence type="ECO:0000256" key="1">
    <source>
        <dbReference type="ARBA" id="ARBA00001946"/>
    </source>
</evidence>
<dbReference type="PANTHER" id="PTHR43736:SF1">
    <property type="entry name" value="DIHYDRONEOPTERIN TRIPHOSPHATE DIPHOSPHATASE"/>
    <property type="match status" value="1"/>
</dbReference>
<proteinExistence type="inferred from homology"/>
<keyword evidence="2 3" id="KW-0378">Hydrolase</keyword>
<dbReference type="PROSITE" id="PS51462">
    <property type="entry name" value="NUDIX"/>
    <property type="match status" value="1"/>
</dbReference>
<dbReference type="InterPro" id="IPR000086">
    <property type="entry name" value="NUDIX_hydrolase_dom"/>
</dbReference>
<dbReference type="EMBL" id="FWZX01000004">
    <property type="protein sequence ID" value="SMF07633.1"/>
    <property type="molecule type" value="Genomic_DNA"/>
</dbReference>
<dbReference type="PROSITE" id="PS00893">
    <property type="entry name" value="NUDIX_BOX"/>
    <property type="match status" value="1"/>
</dbReference>
<name>A0A1Y6BEU8_9PROT</name>
<sequence>MKDIETPKLASDCVVFLPGGLLLIRRGFPPWKGGYALPGGFMEVGETAEQACARELAEETGLRVDPATLRLVGVYSDPGRDPRGHCVSIAFTARLDQGLPRAGDDAAAVEVVPDWHRVEMAFDHARIVADAERLWLGSVE</sequence>
<dbReference type="RefSeq" id="WP_085121785.1">
    <property type="nucleotide sequence ID" value="NZ_FWZX01000004.1"/>
</dbReference>
<evidence type="ECO:0000256" key="3">
    <source>
        <dbReference type="RuleBase" id="RU003476"/>
    </source>
</evidence>
<dbReference type="Pfam" id="PF00293">
    <property type="entry name" value="NUDIX"/>
    <property type="match status" value="1"/>
</dbReference>
<feature type="domain" description="Nudix hydrolase" evidence="4">
    <location>
        <begin position="6"/>
        <end position="134"/>
    </location>
</feature>
<dbReference type="InterPro" id="IPR015797">
    <property type="entry name" value="NUDIX_hydrolase-like_dom_sf"/>
</dbReference>
<dbReference type="CDD" id="cd18873">
    <property type="entry name" value="NUDIX_NadM_like"/>
    <property type="match status" value="1"/>
</dbReference>
<evidence type="ECO:0000313" key="6">
    <source>
        <dbReference type="Proteomes" id="UP000192917"/>
    </source>
</evidence>
<dbReference type="PRINTS" id="PR00502">
    <property type="entry name" value="NUDIXFAMILY"/>
</dbReference>
<evidence type="ECO:0000313" key="5">
    <source>
        <dbReference type="EMBL" id="SMF07633.1"/>
    </source>
</evidence>
<dbReference type="PANTHER" id="PTHR43736">
    <property type="entry name" value="ADP-RIBOSE PYROPHOSPHATASE"/>
    <property type="match status" value="1"/>
</dbReference>
<dbReference type="STRING" id="560819.SAMN05428998_10479"/>
<dbReference type="Gene3D" id="3.90.79.10">
    <property type="entry name" value="Nucleoside Triphosphate Pyrophosphohydrolase"/>
    <property type="match status" value="1"/>
</dbReference>
<comment type="similarity">
    <text evidence="3">Belongs to the Nudix hydrolase family.</text>
</comment>
<comment type="cofactor">
    <cofactor evidence="1">
        <name>Mg(2+)</name>
        <dbReference type="ChEBI" id="CHEBI:18420"/>
    </cofactor>
</comment>
<organism evidence="5 6">
    <name type="scientific">Tistlia consotensis USBA 355</name>
    <dbReference type="NCBI Taxonomy" id="560819"/>
    <lineage>
        <taxon>Bacteria</taxon>
        <taxon>Pseudomonadati</taxon>
        <taxon>Pseudomonadota</taxon>
        <taxon>Alphaproteobacteria</taxon>
        <taxon>Rhodospirillales</taxon>
        <taxon>Rhodovibrionaceae</taxon>
        <taxon>Tistlia</taxon>
    </lineage>
</organism>
<dbReference type="GO" id="GO:0016787">
    <property type="term" value="F:hydrolase activity"/>
    <property type="evidence" value="ECO:0007669"/>
    <property type="project" value="UniProtKB-KW"/>
</dbReference>
<dbReference type="SUPFAM" id="SSF55811">
    <property type="entry name" value="Nudix"/>
    <property type="match status" value="1"/>
</dbReference>
<evidence type="ECO:0000259" key="4">
    <source>
        <dbReference type="PROSITE" id="PS51462"/>
    </source>
</evidence>
<protein>
    <submittedName>
        <fullName evidence="5">8-oxo-dGTP diphosphatase</fullName>
    </submittedName>
</protein>
<keyword evidence="6" id="KW-1185">Reference proteome</keyword>
<reference evidence="5" key="1">
    <citation type="submission" date="2017-04" db="EMBL/GenBank/DDBJ databases">
        <authorList>
            <person name="Afonso C.L."/>
            <person name="Miller P.J."/>
            <person name="Scott M.A."/>
            <person name="Spackman E."/>
            <person name="Goraichik I."/>
            <person name="Dimitrov K.M."/>
            <person name="Suarez D.L."/>
            <person name="Swayne D.E."/>
        </authorList>
    </citation>
    <scope>NUCLEOTIDE SEQUENCE [LARGE SCALE GENOMIC DNA]</scope>
    <source>
        <strain evidence="5">USBA 355</strain>
    </source>
</reference>
<evidence type="ECO:0000256" key="2">
    <source>
        <dbReference type="ARBA" id="ARBA00022801"/>
    </source>
</evidence>
<dbReference type="AlphaFoldDB" id="A0A1Y6BEU8"/>
<dbReference type="InterPro" id="IPR020084">
    <property type="entry name" value="NUDIX_hydrolase_CS"/>
</dbReference>
<gene>
    <name evidence="5" type="ORF">SAMN05428998_10479</name>
</gene>